<proteinExistence type="predicted"/>
<name>A0A1H1CLV3_9ACTN</name>
<dbReference type="AlphaFoldDB" id="A0A1H1CLV3"/>
<sequence length="58" mass="6047">MIDHRTAASTRRPVAAVQADAPLVLHPRGGVVIVGLLLLMLGLMLTPLLVGWVGLPIG</sequence>
<dbReference type="EMBL" id="FNLF01000002">
    <property type="protein sequence ID" value="SDQ65038.1"/>
    <property type="molecule type" value="Genomic_DNA"/>
</dbReference>
<evidence type="ECO:0000313" key="3">
    <source>
        <dbReference type="Proteomes" id="UP000183053"/>
    </source>
</evidence>
<keyword evidence="1" id="KW-0472">Membrane</keyword>
<protein>
    <submittedName>
        <fullName evidence="2">Uncharacterized protein</fullName>
    </submittedName>
</protein>
<dbReference type="STRING" id="47312.SAMN04489765_1268"/>
<feature type="transmembrane region" description="Helical" evidence="1">
    <location>
        <begin position="31"/>
        <end position="55"/>
    </location>
</feature>
<gene>
    <name evidence="2" type="ORF">SAMN04489765_1268</name>
</gene>
<evidence type="ECO:0000256" key="1">
    <source>
        <dbReference type="SAM" id="Phobius"/>
    </source>
</evidence>
<reference evidence="3" key="1">
    <citation type="submission" date="2016-10" db="EMBL/GenBank/DDBJ databases">
        <authorList>
            <person name="Varghese N."/>
            <person name="Submissions S."/>
        </authorList>
    </citation>
    <scope>NUCLEOTIDE SEQUENCE [LARGE SCALE GENOMIC DNA]</scope>
    <source>
        <strain evidence="3">DSM 44142</strain>
    </source>
</reference>
<keyword evidence="1" id="KW-1133">Transmembrane helix</keyword>
<accession>A0A1H1CLV3</accession>
<dbReference type="Proteomes" id="UP000183053">
    <property type="component" value="Unassembled WGS sequence"/>
</dbReference>
<evidence type="ECO:0000313" key="2">
    <source>
        <dbReference type="EMBL" id="SDQ65038.1"/>
    </source>
</evidence>
<keyword evidence="1" id="KW-0812">Transmembrane</keyword>
<organism evidence="2 3">
    <name type="scientific">Tsukamurella pulmonis</name>
    <dbReference type="NCBI Taxonomy" id="47312"/>
    <lineage>
        <taxon>Bacteria</taxon>
        <taxon>Bacillati</taxon>
        <taxon>Actinomycetota</taxon>
        <taxon>Actinomycetes</taxon>
        <taxon>Mycobacteriales</taxon>
        <taxon>Tsukamurellaceae</taxon>
        <taxon>Tsukamurella</taxon>
    </lineage>
</organism>
<dbReference type="RefSeq" id="WP_156483193.1">
    <property type="nucleotide sequence ID" value="NZ_AP025457.1"/>
</dbReference>
<keyword evidence="3" id="KW-1185">Reference proteome</keyword>